<dbReference type="Proteomes" id="UP000239388">
    <property type="component" value="Unassembled WGS sequence"/>
</dbReference>
<dbReference type="Gene3D" id="3.90.550.10">
    <property type="entry name" value="Spore Coat Polysaccharide Biosynthesis Protein SpsA, Chain A"/>
    <property type="match status" value="1"/>
</dbReference>
<feature type="domain" description="Glycosyltransferase 2-like" evidence="2">
    <location>
        <begin position="6"/>
        <end position="171"/>
    </location>
</feature>
<proteinExistence type="predicted"/>
<evidence type="ECO:0000259" key="2">
    <source>
        <dbReference type="Pfam" id="PF00535"/>
    </source>
</evidence>
<reference evidence="3 4" key="1">
    <citation type="submission" date="2018-02" db="EMBL/GenBank/DDBJ databases">
        <title>Comparative genomes isolates from brazilian mangrove.</title>
        <authorList>
            <person name="Araujo J.E."/>
            <person name="Taketani R.G."/>
            <person name="Silva M.C.P."/>
            <person name="Loureco M.V."/>
            <person name="Andreote F.D."/>
        </authorList>
    </citation>
    <scope>NUCLEOTIDE SEQUENCE [LARGE SCALE GENOMIC DNA]</scope>
    <source>
        <strain evidence="3 4">NAP PRIS-MGV</strain>
    </source>
</reference>
<dbReference type="OrthoDB" id="9810303at2"/>
<protein>
    <submittedName>
        <fullName evidence="3">Glycosyltransferase family 2 protein</fullName>
    </submittedName>
</protein>
<gene>
    <name evidence="3" type="ORF">C5Y98_24330</name>
</gene>
<sequence>MAKTLSIVIPALNEEGAIGSTIERCLEAREAIKEQAGLDNVEILVVNDGSTDRTDEIARSFKDVSVITFPVNQGYGAAIKEGWNQSSGDYLAFLDADGTCDPLFFANLCSVVRAESADVALGSRMGPDSKMPKIRRLGNNIFACLLGMLSGRRITDTASGMRVVRRDSLRHLYPLPNGLHFTPAMSARALLNDLKVIEIPMAYEERIGDSKLHALRDGFRFLKAIWAGVLCYRPESILLAAMIGCLTLTGLMAMYPVEFYINNGRLEEWMIYRFCACHLLGSIAFMLFLSIGFLSRVADIGPRRAEAARFWPHLISQTLNVRVMAVAIFVQVGMATMFLIPGITDYLQTGHISLHWSRLLAGAFLLCTAASSGIFTFLGEVVTSWLGQHAGRFPAKVKTNTLTVVHAPESQRLAG</sequence>
<dbReference type="GO" id="GO:0016740">
    <property type="term" value="F:transferase activity"/>
    <property type="evidence" value="ECO:0007669"/>
    <property type="project" value="UniProtKB-KW"/>
</dbReference>
<dbReference type="CDD" id="cd04179">
    <property type="entry name" value="DPM_DPG-synthase_like"/>
    <property type="match status" value="1"/>
</dbReference>
<name>A0A2S8FAE2_9BACT</name>
<organism evidence="3 4">
    <name type="scientific">Blastopirellula marina</name>
    <dbReference type="NCBI Taxonomy" id="124"/>
    <lineage>
        <taxon>Bacteria</taxon>
        <taxon>Pseudomonadati</taxon>
        <taxon>Planctomycetota</taxon>
        <taxon>Planctomycetia</taxon>
        <taxon>Pirellulales</taxon>
        <taxon>Pirellulaceae</taxon>
        <taxon>Blastopirellula</taxon>
    </lineage>
</organism>
<keyword evidence="1" id="KW-0472">Membrane</keyword>
<accession>A0A2S8FAE2</accession>
<feature type="transmembrane region" description="Helical" evidence="1">
    <location>
        <begin position="237"/>
        <end position="257"/>
    </location>
</feature>
<evidence type="ECO:0000313" key="3">
    <source>
        <dbReference type="EMBL" id="PQO28894.1"/>
    </source>
</evidence>
<dbReference type="SUPFAM" id="SSF53448">
    <property type="entry name" value="Nucleotide-diphospho-sugar transferases"/>
    <property type="match status" value="1"/>
</dbReference>
<keyword evidence="1" id="KW-1133">Transmembrane helix</keyword>
<evidence type="ECO:0000313" key="4">
    <source>
        <dbReference type="Proteomes" id="UP000239388"/>
    </source>
</evidence>
<keyword evidence="1" id="KW-0812">Transmembrane</keyword>
<dbReference type="InterPro" id="IPR001173">
    <property type="entry name" value="Glyco_trans_2-like"/>
</dbReference>
<dbReference type="InterPro" id="IPR029044">
    <property type="entry name" value="Nucleotide-diphossugar_trans"/>
</dbReference>
<dbReference type="RefSeq" id="WP_105358230.1">
    <property type="nucleotide sequence ID" value="NZ_PUIB01000024.1"/>
</dbReference>
<dbReference type="PANTHER" id="PTHR48090:SF7">
    <property type="entry name" value="RFBJ PROTEIN"/>
    <property type="match status" value="1"/>
</dbReference>
<dbReference type="InterPro" id="IPR050256">
    <property type="entry name" value="Glycosyltransferase_2"/>
</dbReference>
<dbReference type="AlphaFoldDB" id="A0A2S8FAE2"/>
<comment type="caution">
    <text evidence="3">The sequence shown here is derived from an EMBL/GenBank/DDBJ whole genome shotgun (WGS) entry which is preliminary data.</text>
</comment>
<feature type="transmembrane region" description="Helical" evidence="1">
    <location>
        <begin position="319"/>
        <end position="340"/>
    </location>
</feature>
<keyword evidence="3" id="KW-0808">Transferase</keyword>
<dbReference type="EMBL" id="PUIB01000024">
    <property type="protein sequence ID" value="PQO28894.1"/>
    <property type="molecule type" value="Genomic_DNA"/>
</dbReference>
<feature type="transmembrane region" description="Helical" evidence="1">
    <location>
        <begin position="360"/>
        <end position="386"/>
    </location>
</feature>
<dbReference type="Pfam" id="PF00535">
    <property type="entry name" value="Glycos_transf_2"/>
    <property type="match status" value="1"/>
</dbReference>
<dbReference type="PANTHER" id="PTHR48090">
    <property type="entry name" value="UNDECAPRENYL-PHOSPHATE 4-DEOXY-4-FORMAMIDO-L-ARABINOSE TRANSFERASE-RELATED"/>
    <property type="match status" value="1"/>
</dbReference>
<feature type="transmembrane region" description="Helical" evidence="1">
    <location>
        <begin position="269"/>
        <end position="294"/>
    </location>
</feature>
<evidence type="ECO:0000256" key="1">
    <source>
        <dbReference type="SAM" id="Phobius"/>
    </source>
</evidence>